<reference evidence="3" key="2">
    <citation type="submission" date="2012-03" db="EMBL/GenBank/DDBJ databases">
        <title>The complete genome sequence of the pioneer microbe on fresh volcanic deposit, Leptospirillum ferrooxidans strain C2-3.</title>
        <authorList>
            <person name="Fujimura R."/>
            <person name="Sato Y."/>
            <person name="Nishizawa T."/>
            <person name="Nanba K."/>
            <person name="Oshima K."/>
            <person name="Hattori M."/>
            <person name="Kamijo T."/>
            <person name="Ohta H."/>
        </authorList>
    </citation>
    <scope>NUCLEOTIDE SEQUENCE [LARGE SCALE GENOMIC DNA]</scope>
    <source>
        <strain evidence="3">C2-3</strain>
    </source>
</reference>
<dbReference type="EMBL" id="AP012342">
    <property type="protein sequence ID" value="BAM06757.1"/>
    <property type="molecule type" value="Genomic_DNA"/>
</dbReference>
<dbReference type="PATRIC" id="fig|1162668.3.peg.1231"/>
<dbReference type="OrthoDB" id="9805098at2"/>
<organism evidence="2 3">
    <name type="scientific">Leptospirillum ferrooxidans (strain C2-3)</name>
    <dbReference type="NCBI Taxonomy" id="1162668"/>
    <lineage>
        <taxon>Bacteria</taxon>
        <taxon>Pseudomonadati</taxon>
        <taxon>Nitrospirota</taxon>
        <taxon>Nitrospiria</taxon>
        <taxon>Nitrospirales</taxon>
        <taxon>Nitrospiraceae</taxon>
        <taxon>Leptospirillum</taxon>
    </lineage>
</organism>
<keyword evidence="1" id="KW-1277">Toxin-antitoxin system</keyword>
<gene>
    <name evidence="2" type="ordered locus">LFE_1059</name>
</gene>
<name>I0INA8_LEPFC</name>
<dbReference type="PANTHER" id="PTHR38813">
    <property type="match status" value="1"/>
</dbReference>
<dbReference type="RefSeq" id="WP_014449247.1">
    <property type="nucleotide sequence ID" value="NC_017094.1"/>
</dbReference>
<reference evidence="2 3" key="1">
    <citation type="journal article" date="2012" name="J. Bacteriol.">
        <title>Complete Genome Sequence of Leptospirillum ferrooxidans Strain C2-3, Isolated from a Fresh Volcanic Ash Deposit on the Island of Miyake, Japan.</title>
        <authorList>
            <person name="Fujimura R."/>
            <person name="Sato Y."/>
            <person name="Nishizawa T."/>
            <person name="Oshima K."/>
            <person name="Kim S.-W."/>
            <person name="Hattori M."/>
            <person name="Kamijo T."/>
            <person name="Ohta H."/>
        </authorList>
    </citation>
    <scope>NUCLEOTIDE SEQUENCE [LARGE SCALE GENOMIC DNA]</scope>
    <source>
        <strain evidence="2 3">C2-3</strain>
    </source>
</reference>
<dbReference type="STRING" id="1162668.LFE_1059"/>
<accession>I0INA8</accession>
<keyword evidence="3" id="KW-1185">Reference proteome</keyword>
<dbReference type="HOGENOM" id="CLU_155761_3_0_0"/>
<proteinExistence type="predicted"/>
<evidence type="ECO:0000313" key="3">
    <source>
        <dbReference type="Proteomes" id="UP000007382"/>
    </source>
</evidence>
<dbReference type="AlphaFoldDB" id="I0INA8"/>
<dbReference type="InterPro" id="IPR007712">
    <property type="entry name" value="RelE/ParE_toxin"/>
</dbReference>
<dbReference type="Pfam" id="PF05016">
    <property type="entry name" value="ParE_toxin"/>
    <property type="match status" value="1"/>
</dbReference>
<evidence type="ECO:0000256" key="1">
    <source>
        <dbReference type="ARBA" id="ARBA00022649"/>
    </source>
</evidence>
<sequence length="86" mass="10350">MVSYRILWKRSAEKELRKIPKERIQQLWEVASMLENDPCPQGVKKMIGTESVYRLRVGDYRLVYRVDRDLSTIEIILVGHRRDVYR</sequence>
<dbReference type="Proteomes" id="UP000007382">
    <property type="component" value="Chromosome"/>
</dbReference>
<dbReference type="InterPro" id="IPR052747">
    <property type="entry name" value="TA_system_RelE_toxin"/>
</dbReference>
<dbReference type="Gene3D" id="3.30.2310.20">
    <property type="entry name" value="RelE-like"/>
    <property type="match status" value="1"/>
</dbReference>
<evidence type="ECO:0000313" key="2">
    <source>
        <dbReference type="EMBL" id="BAM06757.1"/>
    </source>
</evidence>
<dbReference type="KEGG" id="lfc:LFE_1059"/>
<dbReference type="PANTHER" id="PTHR38813:SF1">
    <property type="entry name" value="TOXIN RELE1-RELATED"/>
    <property type="match status" value="1"/>
</dbReference>
<dbReference type="SUPFAM" id="SSF143011">
    <property type="entry name" value="RelE-like"/>
    <property type="match status" value="1"/>
</dbReference>
<dbReference type="eggNOG" id="COG2026">
    <property type="taxonomic scope" value="Bacteria"/>
</dbReference>
<protein>
    <submittedName>
        <fullName evidence="2">Putative addiction module antitoxin</fullName>
    </submittedName>
</protein>
<dbReference type="InterPro" id="IPR035093">
    <property type="entry name" value="RelE/ParE_toxin_dom_sf"/>
</dbReference>
<dbReference type="NCBIfam" id="TIGR02385">
    <property type="entry name" value="RelE_StbE"/>
    <property type="match status" value="1"/>
</dbReference>